<dbReference type="InterPro" id="IPR011330">
    <property type="entry name" value="Glyco_hydro/deAcase_b/a-brl"/>
</dbReference>
<dbReference type="InterPro" id="IPR005501">
    <property type="entry name" value="LamB/YcsF/PxpA-like"/>
</dbReference>
<evidence type="ECO:0000313" key="3">
    <source>
        <dbReference type="Proteomes" id="UP000006898"/>
    </source>
</evidence>
<dbReference type="HOGENOM" id="CLU_069535_0_0_0"/>
<gene>
    <name evidence="1" type="primary">pxpA</name>
    <name evidence="2" type="ORF">DAMO_1047</name>
</gene>
<comment type="catalytic activity">
    <reaction evidence="1">
        <text>5-oxo-L-proline + ATP + 2 H2O = L-glutamate + ADP + phosphate + H(+)</text>
        <dbReference type="Rhea" id="RHEA:10348"/>
        <dbReference type="ChEBI" id="CHEBI:15377"/>
        <dbReference type="ChEBI" id="CHEBI:15378"/>
        <dbReference type="ChEBI" id="CHEBI:29985"/>
        <dbReference type="ChEBI" id="CHEBI:30616"/>
        <dbReference type="ChEBI" id="CHEBI:43474"/>
        <dbReference type="ChEBI" id="CHEBI:58402"/>
        <dbReference type="ChEBI" id="CHEBI:456216"/>
        <dbReference type="EC" id="3.5.2.9"/>
    </reaction>
</comment>
<dbReference type="EMBL" id="FP565575">
    <property type="protein sequence ID" value="CBE68108.1"/>
    <property type="molecule type" value="Genomic_DNA"/>
</dbReference>
<dbReference type="GO" id="GO:0017168">
    <property type="term" value="F:5-oxoprolinase (ATP-hydrolyzing) activity"/>
    <property type="evidence" value="ECO:0007669"/>
    <property type="project" value="UniProtKB-UniRule"/>
</dbReference>
<reference evidence="2 3" key="1">
    <citation type="journal article" date="2010" name="Nature">
        <title>Nitrite-driven anaerobic methane oxidation by oxygenic bacteria.</title>
        <authorList>
            <person name="Ettwig K.F."/>
            <person name="Butler M.K."/>
            <person name="Le Paslier D."/>
            <person name="Pelletier E."/>
            <person name="Mangenot S."/>
            <person name="Kuypers M.M.M."/>
            <person name="Schreiber F."/>
            <person name="Dutilh B.E."/>
            <person name="Zedelius J."/>
            <person name="de Beer D."/>
            <person name="Gloerich J."/>
            <person name="Wessels H.J.C.T."/>
            <person name="van Allen T."/>
            <person name="Luesken F."/>
            <person name="Wu M."/>
            <person name="van de Pas-Schoonen K.T."/>
            <person name="Op den Camp H.J.M."/>
            <person name="Janssen-Megens E.M."/>
            <person name="Francoijs K-J."/>
            <person name="Stunnenberg H."/>
            <person name="Weissenbach J."/>
            <person name="Jetten M.S.M."/>
            <person name="Strous M."/>
        </authorList>
    </citation>
    <scope>NUCLEOTIDE SEQUENCE [LARGE SCALE GENOMIC DNA]</scope>
</reference>
<comment type="function">
    <text evidence="1">Catalyzes the cleavage of 5-oxoproline to form L-glutamate coupled to the hydrolysis of ATP to ADP and inorganic phosphate.</text>
</comment>
<keyword evidence="1" id="KW-0067">ATP-binding</keyword>
<dbReference type="GO" id="GO:0005524">
    <property type="term" value="F:ATP binding"/>
    <property type="evidence" value="ECO:0007669"/>
    <property type="project" value="UniProtKB-UniRule"/>
</dbReference>
<dbReference type="NCBIfam" id="NF003816">
    <property type="entry name" value="PRK05406.1-5"/>
    <property type="match status" value="1"/>
</dbReference>
<evidence type="ECO:0000313" key="2">
    <source>
        <dbReference type="EMBL" id="CBE68108.1"/>
    </source>
</evidence>
<dbReference type="PANTHER" id="PTHR30292:SF0">
    <property type="entry name" value="5-OXOPROLINASE SUBUNIT A"/>
    <property type="match status" value="1"/>
</dbReference>
<dbReference type="PANTHER" id="PTHR30292">
    <property type="entry name" value="UNCHARACTERIZED PROTEIN YBGL-RELATED"/>
    <property type="match status" value="1"/>
</dbReference>
<dbReference type="eggNOG" id="COG1540">
    <property type="taxonomic scope" value="Bacteria"/>
</dbReference>
<dbReference type="GO" id="GO:0005975">
    <property type="term" value="P:carbohydrate metabolic process"/>
    <property type="evidence" value="ECO:0007669"/>
    <property type="project" value="InterPro"/>
</dbReference>
<protein>
    <recommendedName>
        <fullName evidence="1">5-oxoprolinase subunit A</fullName>
        <shortName evidence="1">5-OPase subunit A</shortName>
        <ecNumber evidence="1">3.5.2.9</ecNumber>
    </recommendedName>
    <alternativeName>
        <fullName evidence="1">5-oxoprolinase (ATP-hydrolyzing) subunit A</fullName>
    </alternativeName>
</protein>
<evidence type="ECO:0000256" key="1">
    <source>
        <dbReference type="HAMAP-Rule" id="MF_00691"/>
    </source>
</evidence>
<dbReference type="NCBIfam" id="NF003814">
    <property type="entry name" value="PRK05406.1-3"/>
    <property type="match status" value="1"/>
</dbReference>
<organism evidence="2 3">
    <name type="scientific">Methylomirabilis oxygeniifera</name>
    <dbReference type="NCBI Taxonomy" id="671143"/>
    <lineage>
        <taxon>Bacteria</taxon>
        <taxon>Candidatus Methylomirabilota</taxon>
        <taxon>Candidatus Methylomirabilia</taxon>
        <taxon>Candidatus Methylomirabilales</taxon>
        <taxon>Candidatus Methylomirabilaceae</taxon>
        <taxon>Candidatus Methylomirabilis</taxon>
    </lineage>
</organism>
<dbReference type="PATRIC" id="fig|671143.5.peg.918"/>
<comment type="subunit">
    <text evidence="1">Forms a complex composed of PxpA, PxpB and PxpC.</text>
</comment>
<dbReference type="Proteomes" id="UP000006898">
    <property type="component" value="Chromosome"/>
</dbReference>
<keyword evidence="1" id="KW-0547">Nucleotide-binding</keyword>
<proteinExistence type="inferred from homology"/>
<dbReference type="KEGG" id="mox:DAMO_1047"/>
<dbReference type="Gene3D" id="3.20.20.370">
    <property type="entry name" value="Glycoside hydrolase/deacetylase"/>
    <property type="match status" value="1"/>
</dbReference>
<keyword evidence="1" id="KW-0378">Hydrolase</keyword>
<comment type="similarity">
    <text evidence="1">Belongs to the LamB/PxpA family.</text>
</comment>
<sequence>MISKRVDLNSDVGESFGVWTRGNDEALMPSLTSASIACGWHGGDPQVMRRTVRLAKAHGVKVGAHPGFPDLLGFGRRPMQLSPGEAKDYLLYQIGALWAFIQAEGMRLQHVKPHGALYHMAAGDRLLSEAIAEAIAEVDRTLILVGPPGSALLSAGQGAGLRTAQEGFGDRAYNEDGSLVPRSVRGALLTDPDTVADRVLLMLEGKVRAITGRMIPITVDTVCLHGDTPGMPAIATRLRERLALAGVEVVPLEELLVGQVS</sequence>
<name>D5MN08_METO1</name>
<dbReference type="HAMAP" id="MF_00691">
    <property type="entry name" value="PxpA"/>
    <property type="match status" value="1"/>
</dbReference>
<dbReference type="CDD" id="cd10787">
    <property type="entry name" value="LamB_YcsF_like"/>
    <property type="match status" value="1"/>
</dbReference>
<dbReference type="SUPFAM" id="SSF88713">
    <property type="entry name" value="Glycoside hydrolase/deacetylase"/>
    <property type="match status" value="1"/>
</dbReference>
<dbReference type="AlphaFoldDB" id="D5MN08"/>
<dbReference type="EC" id="3.5.2.9" evidence="1"/>
<dbReference type="Pfam" id="PF03746">
    <property type="entry name" value="LamB_YcsF"/>
    <property type="match status" value="1"/>
</dbReference>
<accession>D5MN08</accession>
<dbReference type="STRING" id="671143.DAMO_1047"/>